<dbReference type="FunFam" id="3.40.50.150:FF:000028">
    <property type="entry name" value="Ubiquinone biosynthesis O-methyltransferase"/>
    <property type="match status" value="1"/>
</dbReference>
<feature type="binding site" evidence="5">
    <location>
        <position position="130"/>
    </location>
    <ligand>
        <name>S-adenosyl-L-methionine</name>
        <dbReference type="ChEBI" id="CHEBI:59789"/>
    </ligand>
</feature>
<keyword evidence="7" id="KW-1185">Reference proteome</keyword>
<dbReference type="AlphaFoldDB" id="S2KV11"/>
<reference evidence="6 7" key="1">
    <citation type="journal article" date="2013" name="Genome Announc.">
        <title>Draft genome sequence of the moderately halophilic gammaproteobacterium Halomonas anticariensis FP35.</title>
        <authorList>
            <person name="Tahrioui A."/>
            <person name="Quesada E."/>
            <person name="Llamas I."/>
        </authorList>
    </citation>
    <scope>NUCLEOTIDE SEQUENCE [LARGE SCALE GENOMIC DNA]</scope>
    <source>
        <strain evidence="7">DSM 16096 / CECT 5854 / LMG 22089 / FP35</strain>
    </source>
</reference>
<dbReference type="NCBIfam" id="TIGR01983">
    <property type="entry name" value="UbiG"/>
    <property type="match status" value="1"/>
</dbReference>
<dbReference type="SUPFAM" id="SSF53335">
    <property type="entry name" value="S-adenosyl-L-methionine-dependent methyltransferases"/>
    <property type="match status" value="1"/>
</dbReference>
<evidence type="ECO:0000256" key="5">
    <source>
        <dbReference type="HAMAP-Rule" id="MF_00472"/>
    </source>
</evidence>
<dbReference type="InterPro" id="IPR029063">
    <property type="entry name" value="SAM-dependent_MTases_sf"/>
</dbReference>
<feature type="binding site" evidence="5">
    <location>
        <position position="65"/>
    </location>
    <ligand>
        <name>S-adenosyl-L-methionine</name>
        <dbReference type="ChEBI" id="CHEBI:59789"/>
    </ligand>
</feature>
<dbReference type="CDD" id="cd02440">
    <property type="entry name" value="AdoMet_MTases"/>
    <property type="match status" value="1"/>
</dbReference>
<comment type="similarity">
    <text evidence="5">Belongs to the methyltransferase superfamily. UbiG/COQ3 family.</text>
</comment>
<dbReference type="GO" id="GO:0010420">
    <property type="term" value="F:polyprenyldihydroxybenzoate methyltransferase activity"/>
    <property type="evidence" value="ECO:0007669"/>
    <property type="project" value="InterPro"/>
</dbReference>
<comment type="caution">
    <text evidence="6">The sequence shown here is derived from an EMBL/GenBank/DDBJ whole genome shotgun (WGS) entry which is preliminary data.</text>
</comment>
<name>S2KV11_LITA3</name>
<comment type="catalytic activity">
    <reaction evidence="5">
        <text>a 3-(all-trans-polyprenyl)benzene-1,2-diol + S-adenosyl-L-methionine = a 2-methoxy-6-(all-trans-polyprenyl)phenol + S-adenosyl-L-homocysteine + H(+)</text>
        <dbReference type="Rhea" id="RHEA:31411"/>
        <dbReference type="Rhea" id="RHEA-COMP:9550"/>
        <dbReference type="Rhea" id="RHEA-COMP:9551"/>
        <dbReference type="ChEBI" id="CHEBI:15378"/>
        <dbReference type="ChEBI" id="CHEBI:57856"/>
        <dbReference type="ChEBI" id="CHEBI:59789"/>
        <dbReference type="ChEBI" id="CHEBI:62729"/>
        <dbReference type="ChEBI" id="CHEBI:62731"/>
        <dbReference type="EC" id="2.1.1.222"/>
    </reaction>
</comment>
<dbReference type="GO" id="GO:0061542">
    <property type="term" value="F:3-demethylubiquinol 3-O-methyltransferase activity"/>
    <property type="evidence" value="ECO:0007669"/>
    <property type="project" value="UniProtKB-UniRule"/>
</dbReference>
<dbReference type="PANTHER" id="PTHR43464">
    <property type="entry name" value="METHYLTRANSFERASE"/>
    <property type="match status" value="1"/>
</dbReference>
<dbReference type="Pfam" id="PF13489">
    <property type="entry name" value="Methyltransf_23"/>
    <property type="match status" value="1"/>
</dbReference>
<dbReference type="HAMAP" id="MF_00472">
    <property type="entry name" value="UbiG"/>
    <property type="match status" value="1"/>
</dbReference>
<accession>S2KV11</accession>
<feature type="binding site" evidence="5">
    <location>
        <position position="86"/>
    </location>
    <ligand>
        <name>S-adenosyl-L-methionine</name>
        <dbReference type="ChEBI" id="CHEBI:59789"/>
    </ligand>
</feature>
<feature type="binding site" evidence="5">
    <location>
        <position position="46"/>
    </location>
    <ligand>
        <name>S-adenosyl-L-methionine</name>
        <dbReference type="ChEBI" id="CHEBI:59789"/>
    </ligand>
</feature>
<dbReference type="Proteomes" id="UP000014463">
    <property type="component" value="Unassembled WGS sequence"/>
</dbReference>
<dbReference type="EMBL" id="ASTJ01000011">
    <property type="protein sequence ID" value="EPC04388.1"/>
    <property type="molecule type" value="Genomic_DNA"/>
</dbReference>
<dbReference type="EC" id="2.1.1.222" evidence="5"/>
<keyword evidence="4 5" id="KW-0949">S-adenosyl-L-methionine</keyword>
<keyword evidence="6" id="KW-0830">Ubiquinone</keyword>
<dbReference type="PATRIC" id="fig|1121939.11.peg.645"/>
<dbReference type="eggNOG" id="COG2227">
    <property type="taxonomic scope" value="Bacteria"/>
</dbReference>
<evidence type="ECO:0000313" key="7">
    <source>
        <dbReference type="Proteomes" id="UP000014463"/>
    </source>
</evidence>
<dbReference type="GO" id="GO:0032259">
    <property type="term" value="P:methylation"/>
    <property type="evidence" value="ECO:0007669"/>
    <property type="project" value="UniProtKB-KW"/>
</dbReference>
<evidence type="ECO:0000256" key="3">
    <source>
        <dbReference type="ARBA" id="ARBA00022688"/>
    </source>
</evidence>
<comment type="function">
    <text evidence="5">O-methyltransferase that catalyzes the 2 O-methylation steps in the ubiquinone biosynthetic pathway.</text>
</comment>
<dbReference type="EC" id="2.1.1.64" evidence="5"/>
<protein>
    <recommendedName>
        <fullName evidence="5">Ubiquinone biosynthesis O-methyltransferase</fullName>
    </recommendedName>
    <alternativeName>
        <fullName evidence="5">2-polyprenyl-6-hydroxyphenol methylase</fullName>
        <ecNumber evidence="5">2.1.1.222</ecNumber>
    </alternativeName>
    <alternativeName>
        <fullName evidence="5">3-demethylubiquinone 3-O-methyltransferase</fullName>
        <ecNumber evidence="5">2.1.1.64</ecNumber>
    </alternativeName>
</protein>
<keyword evidence="3 5" id="KW-0831">Ubiquinone biosynthesis</keyword>
<dbReference type="PANTHER" id="PTHR43464:SF19">
    <property type="entry name" value="UBIQUINONE BIOSYNTHESIS O-METHYLTRANSFERASE, MITOCHONDRIAL"/>
    <property type="match status" value="1"/>
</dbReference>
<dbReference type="Gene3D" id="3.40.50.150">
    <property type="entry name" value="Vaccinia Virus protein VP39"/>
    <property type="match status" value="1"/>
</dbReference>
<evidence type="ECO:0000256" key="1">
    <source>
        <dbReference type="ARBA" id="ARBA00022603"/>
    </source>
</evidence>
<comment type="catalytic activity">
    <reaction evidence="5">
        <text>a 3-demethylubiquinol + S-adenosyl-L-methionine = a ubiquinol + S-adenosyl-L-homocysteine + H(+)</text>
        <dbReference type="Rhea" id="RHEA:44380"/>
        <dbReference type="Rhea" id="RHEA-COMP:9566"/>
        <dbReference type="Rhea" id="RHEA-COMP:10914"/>
        <dbReference type="ChEBI" id="CHEBI:15378"/>
        <dbReference type="ChEBI" id="CHEBI:17976"/>
        <dbReference type="ChEBI" id="CHEBI:57856"/>
        <dbReference type="ChEBI" id="CHEBI:59789"/>
        <dbReference type="ChEBI" id="CHEBI:84422"/>
        <dbReference type="EC" id="2.1.1.64"/>
    </reaction>
</comment>
<dbReference type="InterPro" id="IPR010233">
    <property type="entry name" value="UbiG_MeTrfase"/>
</dbReference>
<comment type="pathway">
    <text evidence="5">Cofactor biosynthesis; ubiquinone biosynthesis.</text>
</comment>
<dbReference type="RefSeq" id="WP_016415124.1">
    <property type="nucleotide sequence ID" value="NZ_AUAB01000001.1"/>
</dbReference>
<sequence>METAQDPHQYRQNVDQGEIAKFEALASRWWDKEGEFKPLHDINPLRLDFIEARGGLAGKTVIDVGCGGGILSEAMAHRGAKVTAIDMGDAPLSVARLHQQESGVDVDYRQASAEEMAATHPGEYDVVTCMEMLEHVPDPQAVVRACATLVKPGGQVFFSTVNRNPKAYAFAILGAEYVLRLLPKGTHDYRKFIRPSELSSWCRATGLKVCEQSGLVYNPMMRRYRLDARDVSVNYLMHCRLEMP</sequence>
<keyword evidence="1 5" id="KW-0489">Methyltransferase</keyword>
<evidence type="ECO:0000256" key="4">
    <source>
        <dbReference type="ARBA" id="ARBA00022691"/>
    </source>
</evidence>
<keyword evidence="2 5" id="KW-0808">Transferase</keyword>
<dbReference type="GO" id="GO:0102208">
    <property type="term" value="F:2-polyprenyl-6-hydroxyphenol methylase activity"/>
    <property type="evidence" value="ECO:0007669"/>
    <property type="project" value="UniProtKB-EC"/>
</dbReference>
<evidence type="ECO:0000256" key="2">
    <source>
        <dbReference type="ARBA" id="ARBA00022679"/>
    </source>
</evidence>
<proteinExistence type="inferred from homology"/>
<evidence type="ECO:0000313" key="6">
    <source>
        <dbReference type="EMBL" id="EPC04388.1"/>
    </source>
</evidence>
<dbReference type="UniPathway" id="UPA00232"/>
<gene>
    <name evidence="5" type="primary">ubiG</name>
    <name evidence="6" type="ORF">L861_03440</name>
</gene>
<dbReference type="STRING" id="1121939.L861_03440"/>
<dbReference type="OrthoDB" id="9801538at2"/>
<organism evidence="6 7">
    <name type="scientific">Litchfieldella anticariensis (strain DSM 16096 / CECT 5854 / CIP 108499 / LMG 22089 / FP35)</name>
    <name type="common">Halomonas anticariensis</name>
    <dbReference type="NCBI Taxonomy" id="1121939"/>
    <lineage>
        <taxon>Bacteria</taxon>
        <taxon>Pseudomonadati</taxon>
        <taxon>Pseudomonadota</taxon>
        <taxon>Gammaproteobacteria</taxon>
        <taxon>Oceanospirillales</taxon>
        <taxon>Halomonadaceae</taxon>
        <taxon>Litchfieldella</taxon>
    </lineage>
</organism>